<accession>A0ABR1I5A0</accession>
<name>A0ABR1I5A0_9HYPO</name>
<comment type="caution">
    <text evidence="10">The sequence shown here is derived from an EMBL/GenBank/DDBJ whole genome shotgun (WGS) entry which is preliminary data.</text>
</comment>
<evidence type="ECO:0000256" key="5">
    <source>
        <dbReference type="ARBA" id="ARBA00034545"/>
    </source>
</evidence>
<dbReference type="Pfam" id="PF13847">
    <property type="entry name" value="Methyltransf_31"/>
    <property type="match status" value="1"/>
</dbReference>
<keyword evidence="11" id="KW-1185">Reference proteome</keyword>
<sequence length="308" mass="32978">MEPKEIYDQVNRRYGSIAKSSTGQYEQTVAKAFGYTEEELAGIPEGANLGLSCGNPTALARLREGETVIDLGSGAGFDVFTAANKVGPTGKAIGVDMNKNMIDKANANKDHANASNVQFIESAITFIALPDNTADCIISNCVINLVPAADKQLAFDEMFRLLKPGGRVAISDIMARKELTEEIKKNIALYVGCVAGASQASEYDAYLKNAGFNDVLIVDSKNDLNVYFTPVEGKEEAQSCCSAEAKESCCNPEEKESCCETNSPRCACQNQTSSMATEVKTLAAQLGITDLNEWAGSFQVYAVKPATN</sequence>
<evidence type="ECO:0000313" key="11">
    <source>
        <dbReference type="Proteomes" id="UP001498421"/>
    </source>
</evidence>
<dbReference type="EMBL" id="JAZAVK010000044">
    <property type="protein sequence ID" value="KAK7428180.1"/>
    <property type="molecule type" value="Genomic_DNA"/>
</dbReference>
<reference evidence="10 11" key="1">
    <citation type="journal article" date="2025" name="Microbiol. Resour. Announc.">
        <title>Draft genome sequences for Neonectria magnoliae and Neonectria punicea, canker pathogens of Liriodendron tulipifera and Acer saccharum in West Virginia.</title>
        <authorList>
            <person name="Petronek H.M."/>
            <person name="Kasson M.T."/>
            <person name="Metheny A.M."/>
            <person name="Stauder C.M."/>
            <person name="Lovett B."/>
            <person name="Lynch S.C."/>
            <person name="Garnas J.R."/>
            <person name="Kasson L.R."/>
            <person name="Stajich J.E."/>
        </authorList>
    </citation>
    <scope>NUCLEOTIDE SEQUENCE [LARGE SCALE GENOMIC DNA]</scope>
    <source>
        <strain evidence="10 11">NRRL 64651</strain>
    </source>
</reference>
<evidence type="ECO:0000256" key="1">
    <source>
        <dbReference type="ARBA" id="ARBA00022679"/>
    </source>
</evidence>
<dbReference type="SUPFAM" id="SSF53335">
    <property type="entry name" value="S-adenosyl-L-methionine-dependent methyltransferases"/>
    <property type="match status" value="1"/>
</dbReference>
<evidence type="ECO:0000256" key="7">
    <source>
        <dbReference type="ARBA" id="ARBA00047943"/>
    </source>
</evidence>
<protein>
    <recommendedName>
        <fullName evidence="5">Arsenite methyltransferase</fullName>
        <ecNumber evidence="4">2.1.1.137</ecNumber>
    </recommendedName>
</protein>
<dbReference type="InterPro" id="IPR029063">
    <property type="entry name" value="SAM-dependent_MTases_sf"/>
</dbReference>
<evidence type="ECO:0000256" key="4">
    <source>
        <dbReference type="ARBA" id="ARBA00034521"/>
    </source>
</evidence>
<comment type="similarity">
    <text evidence="3">Belongs to the methyltransferase superfamily. Arsenite methyltransferase family.</text>
</comment>
<keyword evidence="1" id="KW-0808">Transferase</keyword>
<evidence type="ECO:0000259" key="9">
    <source>
        <dbReference type="Pfam" id="PF13847"/>
    </source>
</evidence>
<evidence type="ECO:0000256" key="6">
    <source>
        <dbReference type="ARBA" id="ARBA00047941"/>
    </source>
</evidence>
<evidence type="ECO:0000256" key="3">
    <source>
        <dbReference type="ARBA" id="ARBA00034487"/>
    </source>
</evidence>
<keyword evidence="2" id="KW-0949">S-adenosyl-L-methionine</keyword>
<dbReference type="PANTHER" id="PTHR43675:SF8">
    <property type="entry name" value="ARSENITE METHYLTRANSFERASE"/>
    <property type="match status" value="1"/>
</dbReference>
<gene>
    <name evidence="10" type="ORF">QQZ08_005246</name>
</gene>
<dbReference type="Gene3D" id="3.40.50.150">
    <property type="entry name" value="Vaccinia Virus protein VP39"/>
    <property type="match status" value="1"/>
</dbReference>
<feature type="domain" description="Methyltransferase" evidence="9">
    <location>
        <begin position="63"/>
        <end position="211"/>
    </location>
</feature>
<dbReference type="NCBIfam" id="NF008823">
    <property type="entry name" value="PRK11873.1"/>
    <property type="match status" value="1"/>
</dbReference>
<evidence type="ECO:0000313" key="10">
    <source>
        <dbReference type="EMBL" id="KAK7428180.1"/>
    </source>
</evidence>
<dbReference type="PANTHER" id="PTHR43675">
    <property type="entry name" value="ARSENITE METHYLTRANSFERASE"/>
    <property type="match status" value="1"/>
</dbReference>
<organism evidence="10 11">
    <name type="scientific">Neonectria magnoliae</name>
    <dbReference type="NCBI Taxonomy" id="2732573"/>
    <lineage>
        <taxon>Eukaryota</taxon>
        <taxon>Fungi</taxon>
        <taxon>Dikarya</taxon>
        <taxon>Ascomycota</taxon>
        <taxon>Pezizomycotina</taxon>
        <taxon>Sordariomycetes</taxon>
        <taxon>Hypocreomycetidae</taxon>
        <taxon>Hypocreales</taxon>
        <taxon>Nectriaceae</taxon>
        <taxon>Neonectria</taxon>
    </lineage>
</organism>
<evidence type="ECO:0000256" key="8">
    <source>
        <dbReference type="ARBA" id="ARBA00048428"/>
    </source>
</evidence>
<dbReference type="InterPro" id="IPR025714">
    <property type="entry name" value="Methyltranfer_dom"/>
</dbReference>
<dbReference type="Proteomes" id="UP001498421">
    <property type="component" value="Unassembled WGS sequence"/>
</dbReference>
<evidence type="ECO:0000256" key="2">
    <source>
        <dbReference type="ARBA" id="ARBA00022691"/>
    </source>
</evidence>
<dbReference type="InterPro" id="IPR026669">
    <property type="entry name" value="Arsenite_MeTrfase-like"/>
</dbReference>
<dbReference type="CDD" id="cd02440">
    <property type="entry name" value="AdoMet_MTases"/>
    <property type="match status" value="1"/>
</dbReference>
<dbReference type="EC" id="2.1.1.137" evidence="4"/>
<proteinExistence type="inferred from homology"/>
<comment type="catalytic activity">
    <reaction evidence="7">
        <text>arsenic triglutathione + 2 [thioredoxin]-dithiol + 2 S-adenosyl-L-methionine + H2O = dimethylarsinous acid + 2 [thioredoxin]-disulfide + 3 glutathione + 2 S-adenosyl-L-homocysteine + 2 H(+)</text>
        <dbReference type="Rhea" id="RHEA:69464"/>
        <dbReference type="Rhea" id="RHEA-COMP:10698"/>
        <dbReference type="Rhea" id="RHEA-COMP:10700"/>
        <dbReference type="ChEBI" id="CHEBI:15377"/>
        <dbReference type="ChEBI" id="CHEBI:15378"/>
        <dbReference type="ChEBI" id="CHEBI:23808"/>
        <dbReference type="ChEBI" id="CHEBI:29950"/>
        <dbReference type="ChEBI" id="CHEBI:50058"/>
        <dbReference type="ChEBI" id="CHEBI:57856"/>
        <dbReference type="ChEBI" id="CHEBI:57925"/>
        <dbReference type="ChEBI" id="CHEBI:59789"/>
        <dbReference type="ChEBI" id="CHEBI:183640"/>
        <dbReference type="EC" id="2.1.1.137"/>
    </reaction>
</comment>
<comment type="catalytic activity">
    <reaction evidence="8">
        <text>arsenic triglutathione + 3 [thioredoxin]-dithiol + 3 S-adenosyl-L-methionine = trimethylarsine + 3 [thioredoxin]-disulfide + 3 glutathione + 3 S-adenosyl-L-homocysteine + 3 H(+)</text>
        <dbReference type="Rhea" id="RHEA:69432"/>
        <dbReference type="Rhea" id="RHEA-COMP:10698"/>
        <dbReference type="Rhea" id="RHEA-COMP:10700"/>
        <dbReference type="ChEBI" id="CHEBI:15378"/>
        <dbReference type="ChEBI" id="CHEBI:27130"/>
        <dbReference type="ChEBI" id="CHEBI:29950"/>
        <dbReference type="ChEBI" id="CHEBI:50058"/>
        <dbReference type="ChEBI" id="CHEBI:57856"/>
        <dbReference type="ChEBI" id="CHEBI:57925"/>
        <dbReference type="ChEBI" id="CHEBI:59789"/>
        <dbReference type="ChEBI" id="CHEBI:183640"/>
        <dbReference type="EC" id="2.1.1.137"/>
    </reaction>
</comment>
<comment type="catalytic activity">
    <reaction evidence="6">
        <text>arsenic triglutathione + [thioredoxin]-dithiol + S-adenosyl-L-methionine + 2 H2O = methylarsonous acid + [thioredoxin]-disulfide + 3 glutathione + S-adenosyl-L-homocysteine + H(+)</text>
        <dbReference type="Rhea" id="RHEA:69460"/>
        <dbReference type="Rhea" id="RHEA-COMP:10698"/>
        <dbReference type="Rhea" id="RHEA-COMP:10700"/>
        <dbReference type="ChEBI" id="CHEBI:15377"/>
        <dbReference type="ChEBI" id="CHEBI:15378"/>
        <dbReference type="ChEBI" id="CHEBI:17826"/>
        <dbReference type="ChEBI" id="CHEBI:29950"/>
        <dbReference type="ChEBI" id="CHEBI:50058"/>
        <dbReference type="ChEBI" id="CHEBI:57856"/>
        <dbReference type="ChEBI" id="CHEBI:57925"/>
        <dbReference type="ChEBI" id="CHEBI:59789"/>
        <dbReference type="ChEBI" id="CHEBI:183640"/>
        <dbReference type="EC" id="2.1.1.137"/>
    </reaction>
</comment>